<keyword evidence="6" id="KW-1185">Reference proteome</keyword>
<dbReference type="STRING" id="29655.A0A0K9PZ38"/>
<evidence type="ECO:0000256" key="2">
    <source>
        <dbReference type="ARBA" id="ARBA00022737"/>
    </source>
</evidence>
<feature type="compositionally biased region" description="Polar residues" evidence="4">
    <location>
        <begin position="1"/>
        <end position="16"/>
    </location>
</feature>
<keyword evidence="2" id="KW-0677">Repeat</keyword>
<dbReference type="InterPro" id="IPR001680">
    <property type="entry name" value="WD40_rpt"/>
</dbReference>
<dbReference type="InterPro" id="IPR036322">
    <property type="entry name" value="WD40_repeat_dom_sf"/>
</dbReference>
<sequence length="459" mass="49752">MTSPTARSNPASDTSETTTTTTTNGDREPSYHSFIPVPSQWASPITIGNSFDNSLTPNGTTISRHHCLSSIEKEGGRILSIGLVYLEMTGEEVVYAGTDSRSVRIWKLPCFTEFGKLKSGSKSVDSMVVSSQHGLVFTAHSDRKIRVWTSSPANSRRGTLPSLKDSFMESLVNQSAKISILRSIKTGTLPQSPSSPTMPSVYRDDIKKSRHSGFITSMAYDPMNNLLYSGSKDHTIKVWNIGGMKIVKTIQAHSAGVNSVVVGPDGLVCSGSDDRTIKIWQMNNLTEGGSNTTHSVMFFSLKEHRSTPKSLVVGGEGRAEEYILYAGCSDGYLHFWKLGLRHLMEYMGFVRAHNDPILCLAAVGKLVVTGSVDGGVRVWCRTRDGHRCIAILEGHVGPVKAVAVRLDRDSDGCMVYSGGCDGFLKQWWVSTGLSASGAGGNRSDAVSGNGAGCWHRYRD</sequence>
<dbReference type="PROSITE" id="PS50294">
    <property type="entry name" value="WD_REPEATS_REGION"/>
    <property type="match status" value="2"/>
</dbReference>
<feature type="repeat" description="WD" evidence="3">
    <location>
        <begin position="208"/>
        <end position="249"/>
    </location>
</feature>
<protein>
    <recommendedName>
        <fullName evidence="7">WD-repeat protein</fullName>
    </recommendedName>
</protein>
<dbReference type="Pfam" id="PF00400">
    <property type="entry name" value="WD40"/>
    <property type="match status" value="5"/>
</dbReference>
<dbReference type="PRINTS" id="PR00320">
    <property type="entry name" value="GPROTEINBRPT"/>
</dbReference>
<proteinExistence type="predicted"/>
<dbReference type="SUPFAM" id="SSF50978">
    <property type="entry name" value="WD40 repeat-like"/>
    <property type="match status" value="1"/>
</dbReference>
<evidence type="ECO:0000313" key="6">
    <source>
        <dbReference type="Proteomes" id="UP000036987"/>
    </source>
</evidence>
<feature type="region of interest" description="Disordered" evidence="4">
    <location>
        <begin position="1"/>
        <end position="31"/>
    </location>
</feature>
<gene>
    <name evidence="5" type="ORF">ZOSMA_12G00170</name>
</gene>
<dbReference type="PROSITE" id="PS50082">
    <property type="entry name" value="WD_REPEATS_2"/>
    <property type="match status" value="3"/>
</dbReference>
<dbReference type="SMART" id="SM00320">
    <property type="entry name" value="WD40"/>
    <property type="match status" value="6"/>
</dbReference>
<accession>A0A0K9PZ38</accession>
<dbReference type="Gene3D" id="2.130.10.10">
    <property type="entry name" value="YVTN repeat-like/Quinoprotein amine dehydrogenase"/>
    <property type="match status" value="2"/>
</dbReference>
<dbReference type="InterPro" id="IPR045182">
    <property type="entry name" value="JINGUBANG-like"/>
</dbReference>
<evidence type="ECO:0000313" key="5">
    <source>
        <dbReference type="EMBL" id="KMZ74333.1"/>
    </source>
</evidence>
<evidence type="ECO:0008006" key="7">
    <source>
        <dbReference type="Google" id="ProtNLM"/>
    </source>
</evidence>
<dbReference type="AlphaFoldDB" id="A0A0K9PZ38"/>
<dbReference type="PANTHER" id="PTHR22844">
    <property type="entry name" value="F-BOX AND WD40 DOMAIN PROTEIN"/>
    <property type="match status" value="1"/>
</dbReference>
<evidence type="ECO:0000256" key="3">
    <source>
        <dbReference type="PROSITE-ProRule" id="PRU00221"/>
    </source>
</evidence>
<feature type="repeat" description="WD" evidence="3">
    <location>
        <begin position="350"/>
        <end position="379"/>
    </location>
</feature>
<reference evidence="6" key="1">
    <citation type="journal article" date="2016" name="Nature">
        <title>The genome of the seagrass Zostera marina reveals angiosperm adaptation to the sea.</title>
        <authorList>
            <person name="Olsen J.L."/>
            <person name="Rouze P."/>
            <person name="Verhelst B."/>
            <person name="Lin Y.-C."/>
            <person name="Bayer T."/>
            <person name="Collen J."/>
            <person name="Dattolo E."/>
            <person name="De Paoli E."/>
            <person name="Dittami S."/>
            <person name="Maumus F."/>
            <person name="Michel G."/>
            <person name="Kersting A."/>
            <person name="Lauritano C."/>
            <person name="Lohaus R."/>
            <person name="Toepel M."/>
            <person name="Tonon T."/>
            <person name="Vanneste K."/>
            <person name="Amirebrahimi M."/>
            <person name="Brakel J."/>
            <person name="Bostroem C."/>
            <person name="Chovatia M."/>
            <person name="Grimwood J."/>
            <person name="Jenkins J.W."/>
            <person name="Jueterbock A."/>
            <person name="Mraz A."/>
            <person name="Stam W.T."/>
            <person name="Tice H."/>
            <person name="Bornberg-Bauer E."/>
            <person name="Green P.J."/>
            <person name="Pearson G.A."/>
            <person name="Procaccini G."/>
            <person name="Duarte C.M."/>
            <person name="Schmutz J."/>
            <person name="Reusch T.B.H."/>
            <person name="Van de Peer Y."/>
        </authorList>
    </citation>
    <scope>NUCLEOTIDE SEQUENCE [LARGE SCALE GENOMIC DNA]</scope>
    <source>
        <strain evidence="6">cv. Finnish</strain>
    </source>
</reference>
<dbReference type="PANTHER" id="PTHR22844:SF342">
    <property type="entry name" value="AND WD40 DOMAIN PROTEIN, PUTATIVE-RELATED"/>
    <property type="match status" value="1"/>
</dbReference>
<dbReference type="EMBL" id="LFYR01000338">
    <property type="protein sequence ID" value="KMZ74333.1"/>
    <property type="molecule type" value="Genomic_DNA"/>
</dbReference>
<keyword evidence="1 3" id="KW-0853">WD repeat</keyword>
<dbReference type="InterPro" id="IPR020472">
    <property type="entry name" value="WD40_PAC1"/>
</dbReference>
<evidence type="ECO:0000256" key="4">
    <source>
        <dbReference type="SAM" id="MobiDB-lite"/>
    </source>
</evidence>
<dbReference type="Proteomes" id="UP000036987">
    <property type="component" value="Unassembled WGS sequence"/>
</dbReference>
<dbReference type="OrthoDB" id="674604at2759"/>
<organism evidence="5 6">
    <name type="scientific">Zostera marina</name>
    <name type="common">Eelgrass</name>
    <dbReference type="NCBI Taxonomy" id="29655"/>
    <lineage>
        <taxon>Eukaryota</taxon>
        <taxon>Viridiplantae</taxon>
        <taxon>Streptophyta</taxon>
        <taxon>Embryophyta</taxon>
        <taxon>Tracheophyta</taxon>
        <taxon>Spermatophyta</taxon>
        <taxon>Magnoliopsida</taxon>
        <taxon>Liliopsida</taxon>
        <taxon>Zosteraceae</taxon>
        <taxon>Zostera</taxon>
    </lineage>
</organism>
<dbReference type="InterPro" id="IPR019775">
    <property type="entry name" value="WD40_repeat_CS"/>
</dbReference>
<comment type="caution">
    <text evidence="5">The sequence shown here is derived from an EMBL/GenBank/DDBJ whole genome shotgun (WGS) entry which is preliminary data.</text>
</comment>
<name>A0A0K9PZ38_ZOSMR</name>
<dbReference type="InterPro" id="IPR015943">
    <property type="entry name" value="WD40/YVTN_repeat-like_dom_sf"/>
</dbReference>
<feature type="repeat" description="WD" evidence="3">
    <location>
        <begin position="250"/>
        <end position="284"/>
    </location>
</feature>
<evidence type="ECO:0000256" key="1">
    <source>
        <dbReference type="ARBA" id="ARBA00022574"/>
    </source>
</evidence>
<dbReference type="PROSITE" id="PS00678">
    <property type="entry name" value="WD_REPEATS_1"/>
    <property type="match status" value="1"/>
</dbReference>